<dbReference type="GO" id="GO:0016747">
    <property type="term" value="F:acyltransferase activity, transferring groups other than amino-acyl groups"/>
    <property type="evidence" value="ECO:0007669"/>
    <property type="project" value="InterPro"/>
</dbReference>
<dbReference type="RefSeq" id="WP_203780840.1">
    <property type="nucleotide sequence ID" value="NZ_BOMV01000013.1"/>
</dbReference>
<dbReference type="Pfam" id="PF13302">
    <property type="entry name" value="Acetyltransf_3"/>
    <property type="match status" value="1"/>
</dbReference>
<sequence>MVALAPFTEDALPDVQVWFRHPEVQRWLGGPEWPVRQFQLAGEGIGEMFRGMRVLRTHSWVARDAAGTVVAQVGGEVYDRWCAPGDPAEPGPALGLAYVVDPLRWRQGIGTATLRAVVDHPEVSDVVLFAAGIEPENVASTRCAVAAGLLPDSTVPDFEGIVHHVLRRGA</sequence>
<dbReference type="Gene3D" id="3.40.630.30">
    <property type="match status" value="1"/>
</dbReference>
<dbReference type="InterPro" id="IPR016181">
    <property type="entry name" value="Acyl_CoA_acyltransferase"/>
</dbReference>
<accession>A0A919N020</accession>
<evidence type="ECO:0000259" key="1">
    <source>
        <dbReference type="Pfam" id="PF13302"/>
    </source>
</evidence>
<keyword evidence="3" id="KW-1185">Reference proteome</keyword>
<dbReference type="Proteomes" id="UP000636960">
    <property type="component" value="Unassembled WGS sequence"/>
</dbReference>
<dbReference type="InterPro" id="IPR000182">
    <property type="entry name" value="GNAT_dom"/>
</dbReference>
<dbReference type="SUPFAM" id="SSF55729">
    <property type="entry name" value="Acyl-CoA N-acyltransferases (Nat)"/>
    <property type="match status" value="1"/>
</dbReference>
<proteinExistence type="predicted"/>
<gene>
    <name evidence="2" type="ORF">Ari01nite_20020</name>
</gene>
<feature type="domain" description="N-acetyltransferase" evidence="1">
    <location>
        <begin position="4"/>
        <end position="148"/>
    </location>
</feature>
<evidence type="ECO:0000313" key="2">
    <source>
        <dbReference type="EMBL" id="GIE94537.1"/>
    </source>
</evidence>
<dbReference type="AlphaFoldDB" id="A0A919N020"/>
<name>A0A919N020_9ACTN</name>
<dbReference type="EMBL" id="BOMV01000013">
    <property type="protein sequence ID" value="GIE94537.1"/>
    <property type="molecule type" value="Genomic_DNA"/>
</dbReference>
<comment type="caution">
    <text evidence="2">The sequence shown here is derived from an EMBL/GenBank/DDBJ whole genome shotgun (WGS) entry which is preliminary data.</text>
</comment>
<protein>
    <recommendedName>
        <fullName evidence="1">N-acetyltransferase domain-containing protein</fullName>
    </recommendedName>
</protein>
<organism evidence="2 3">
    <name type="scientific">Paractinoplanes rishiriensis</name>
    <dbReference type="NCBI Taxonomy" id="1050105"/>
    <lineage>
        <taxon>Bacteria</taxon>
        <taxon>Bacillati</taxon>
        <taxon>Actinomycetota</taxon>
        <taxon>Actinomycetes</taxon>
        <taxon>Micromonosporales</taxon>
        <taxon>Micromonosporaceae</taxon>
        <taxon>Paractinoplanes</taxon>
    </lineage>
</organism>
<reference evidence="2" key="1">
    <citation type="submission" date="2021-01" db="EMBL/GenBank/DDBJ databases">
        <title>Whole genome shotgun sequence of Actinoplanes rishiriensis NBRC 108556.</title>
        <authorList>
            <person name="Komaki H."/>
            <person name="Tamura T."/>
        </authorList>
    </citation>
    <scope>NUCLEOTIDE SEQUENCE</scope>
    <source>
        <strain evidence="2">NBRC 108556</strain>
    </source>
</reference>
<evidence type="ECO:0000313" key="3">
    <source>
        <dbReference type="Proteomes" id="UP000636960"/>
    </source>
</evidence>